<protein>
    <recommendedName>
        <fullName evidence="3">MetA-pathway of phenol degradation</fullName>
    </recommendedName>
</protein>
<sequence>METFTLNQFLTMFAATCVTCSCFAQEKSKFEITPAADIVSSYVWRGVYQTSASVQPSVKASYAGLSLTAWGSTDFNTTAKEFDLTLGYTTGGLTLAVTDYWWAGEGNQYGNYSANHFFEGTVGYNFGESLPLYINWNTMFGMDGDKNAEGDQQYSTYIEAGYGFKVSDVDVTTSIGVSPWTGMYHKEGKDGFALSTLSVKASKSIRFSDSFSLPVFAQAIVAPNRDNVFLVFGVSL</sequence>
<evidence type="ECO:0000313" key="1">
    <source>
        <dbReference type="EMBL" id="SKB43213.1"/>
    </source>
</evidence>
<keyword evidence="2" id="KW-1185">Reference proteome</keyword>
<evidence type="ECO:0008006" key="3">
    <source>
        <dbReference type="Google" id="ProtNLM"/>
    </source>
</evidence>
<evidence type="ECO:0000313" key="2">
    <source>
        <dbReference type="Proteomes" id="UP000190852"/>
    </source>
</evidence>
<gene>
    <name evidence="1" type="ORF">SAMN05660349_01117</name>
</gene>
<dbReference type="RefSeq" id="WP_079682767.1">
    <property type="nucleotide sequence ID" value="NZ_FUYQ01000006.1"/>
</dbReference>
<dbReference type="Proteomes" id="UP000190852">
    <property type="component" value="Unassembled WGS sequence"/>
</dbReference>
<dbReference type="EMBL" id="FUYQ01000006">
    <property type="protein sequence ID" value="SKB43213.1"/>
    <property type="molecule type" value="Genomic_DNA"/>
</dbReference>
<name>A0A1T5B8J1_9BACT</name>
<accession>A0A1T5B8J1</accession>
<dbReference type="AlphaFoldDB" id="A0A1T5B8J1"/>
<reference evidence="2" key="1">
    <citation type="submission" date="2017-02" db="EMBL/GenBank/DDBJ databases">
        <authorList>
            <person name="Varghese N."/>
            <person name="Submissions S."/>
        </authorList>
    </citation>
    <scope>NUCLEOTIDE SEQUENCE [LARGE SCALE GENOMIC DNA]</scope>
    <source>
        <strain evidence="2">DSM 24967</strain>
    </source>
</reference>
<organism evidence="1 2">
    <name type="scientific">Parabacteroides chartae</name>
    <dbReference type="NCBI Taxonomy" id="1037355"/>
    <lineage>
        <taxon>Bacteria</taxon>
        <taxon>Pseudomonadati</taxon>
        <taxon>Bacteroidota</taxon>
        <taxon>Bacteroidia</taxon>
        <taxon>Bacteroidales</taxon>
        <taxon>Tannerellaceae</taxon>
        <taxon>Parabacteroides</taxon>
    </lineage>
</organism>
<proteinExistence type="predicted"/>